<proteinExistence type="predicted"/>
<reference evidence="4 5" key="1">
    <citation type="journal article" date="2021" name="Nat. Commun.">
        <title>Genetic determinants of endophytism in the Arabidopsis root mycobiome.</title>
        <authorList>
            <person name="Mesny F."/>
            <person name="Miyauchi S."/>
            <person name="Thiergart T."/>
            <person name="Pickel B."/>
            <person name="Atanasova L."/>
            <person name="Karlsson M."/>
            <person name="Huettel B."/>
            <person name="Barry K.W."/>
            <person name="Haridas S."/>
            <person name="Chen C."/>
            <person name="Bauer D."/>
            <person name="Andreopoulos W."/>
            <person name="Pangilinan J."/>
            <person name="LaButti K."/>
            <person name="Riley R."/>
            <person name="Lipzen A."/>
            <person name="Clum A."/>
            <person name="Drula E."/>
            <person name="Henrissat B."/>
            <person name="Kohler A."/>
            <person name="Grigoriev I.V."/>
            <person name="Martin F.M."/>
            <person name="Hacquard S."/>
        </authorList>
    </citation>
    <scope>NUCLEOTIDE SEQUENCE [LARGE SCALE GENOMIC DNA]</scope>
    <source>
        <strain evidence="4 5">MPI-CAGE-CH-0241</strain>
    </source>
</reference>
<feature type="compositionally biased region" description="Polar residues" evidence="2">
    <location>
        <begin position="201"/>
        <end position="216"/>
    </location>
</feature>
<dbReference type="EMBL" id="JAGPYM010000001">
    <property type="protein sequence ID" value="KAH6899883.1"/>
    <property type="molecule type" value="Genomic_DNA"/>
</dbReference>
<evidence type="ECO:0000313" key="5">
    <source>
        <dbReference type="Proteomes" id="UP000777438"/>
    </source>
</evidence>
<dbReference type="InterPro" id="IPR000571">
    <property type="entry name" value="Znf_CCCH"/>
</dbReference>
<comment type="caution">
    <text evidence="4">The sequence shown here is derived from an EMBL/GenBank/DDBJ whole genome shotgun (WGS) entry which is preliminary data.</text>
</comment>
<feature type="domain" description="C3H1-type" evidence="3">
    <location>
        <begin position="261"/>
        <end position="290"/>
    </location>
</feature>
<keyword evidence="1" id="KW-0862">Zinc</keyword>
<organism evidence="4 5">
    <name type="scientific">Thelonectria olida</name>
    <dbReference type="NCBI Taxonomy" id="1576542"/>
    <lineage>
        <taxon>Eukaryota</taxon>
        <taxon>Fungi</taxon>
        <taxon>Dikarya</taxon>
        <taxon>Ascomycota</taxon>
        <taxon>Pezizomycotina</taxon>
        <taxon>Sordariomycetes</taxon>
        <taxon>Hypocreomycetidae</taxon>
        <taxon>Hypocreales</taxon>
        <taxon>Nectriaceae</taxon>
        <taxon>Thelonectria</taxon>
    </lineage>
</organism>
<keyword evidence="1" id="KW-0479">Metal-binding</keyword>
<feature type="region of interest" description="Disordered" evidence="2">
    <location>
        <begin position="319"/>
        <end position="440"/>
    </location>
</feature>
<dbReference type="AlphaFoldDB" id="A0A9P9AX61"/>
<gene>
    <name evidence="4" type="ORF">B0T10DRAFT_10003</name>
</gene>
<protein>
    <recommendedName>
        <fullName evidence="3">C3H1-type domain-containing protein</fullName>
    </recommendedName>
</protein>
<dbReference type="OrthoDB" id="5355510at2759"/>
<name>A0A9P9AX61_9HYPO</name>
<dbReference type="PROSITE" id="PS50103">
    <property type="entry name" value="ZF_C3H1"/>
    <property type="match status" value="1"/>
</dbReference>
<evidence type="ECO:0000313" key="4">
    <source>
        <dbReference type="EMBL" id="KAH6899883.1"/>
    </source>
</evidence>
<feature type="zinc finger region" description="C3H1-type" evidence="1">
    <location>
        <begin position="261"/>
        <end position="290"/>
    </location>
</feature>
<feature type="compositionally biased region" description="Low complexity" evidence="2">
    <location>
        <begin position="9"/>
        <end position="18"/>
    </location>
</feature>
<keyword evidence="1" id="KW-0863">Zinc-finger</keyword>
<dbReference type="GO" id="GO:0008270">
    <property type="term" value="F:zinc ion binding"/>
    <property type="evidence" value="ECO:0007669"/>
    <property type="project" value="UniProtKB-KW"/>
</dbReference>
<feature type="compositionally biased region" description="Low complexity" evidence="2">
    <location>
        <begin position="217"/>
        <end position="235"/>
    </location>
</feature>
<keyword evidence="5" id="KW-1185">Reference proteome</keyword>
<feature type="region of interest" description="Disordered" evidence="2">
    <location>
        <begin position="201"/>
        <end position="237"/>
    </location>
</feature>
<accession>A0A9P9AX61</accession>
<dbReference type="Proteomes" id="UP000777438">
    <property type="component" value="Unassembled WGS sequence"/>
</dbReference>
<feature type="region of interest" description="Disordered" evidence="2">
    <location>
        <begin position="1"/>
        <end position="32"/>
    </location>
</feature>
<evidence type="ECO:0000259" key="3">
    <source>
        <dbReference type="PROSITE" id="PS50103"/>
    </source>
</evidence>
<sequence>MDPVPRLITSSANPSSSTPSPPSPSPSRPRSFDASSLVMDQQALQTGNFLARGSRLCDRTLQSSIQTLQDQQAYRAAAPRRVVGSPNWRTQSAADFNNYLSTSQQGNNYTLASPSTAVGPAAFPRVEVVTEQRQGLEGYAYCLDRGNGQYTRLVPADMLPPLNEIPARQPNPNGMVILPELQKAPPQAVAEMNRPVTLKASLNTTGQTPDSLQVTKPSSSSLRNLRSYLPSSPSPATDLATDTLFQRQIDRIVATTPTTPKRTKIYCDKWVHEGVCAFTQQGCKYKHEMPFDKATQHSLGLYQGLPLWFRKHQAELQRQKDMVDEAMSPGSSRRSPTLLAERQGKQGGSAAWRKTNAAAVQQNQKLPPVSPAMDLSKRTEALRPLSMTATGSPSRNIWGPIEPPQKNGSSSESSSPGGSGREPWMLRQRRSSGNVAAEGV</sequence>
<evidence type="ECO:0000256" key="2">
    <source>
        <dbReference type="SAM" id="MobiDB-lite"/>
    </source>
</evidence>
<evidence type="ECO:0000256" key="1">
    <source>
        <dbReference type="PROSITE-ProRule" id="PRU00723"/>
    </source>
</evidence>